<accession>A0A9D4Q5U8</accession>
<dbReference type="Proteomes" id="UP000821837">
    <property type="component" value="Unassembled WGS sequence"/>
</dbReference>
<evidence type="ECO:0000313" key="2">
    <source>
        <dbReference type="EMBL" id="KAH7968527.1"/>
    </source>
</evidence>
<proteinExistence type="predicted"/>
<dbReference type="PANTHER" id="PTHR13800">
    <property type="entry name" value="TRANSIENT RECEPTOR POTENTIAL CATION CHANNEL, SUBFAMILY M, MEMBER 6"/>
    <property type="match status" value="1"/>
</dbReference>
<name>A0A9D4Q5U8_RHISA</name>
<dbReference type="AlphaFoldDB" id="A0A9D4Q5U8"/>
<keyword evidence="1" id="KW-0812">Transmembrane</keyword>
<dbReference type="SUPFAM" id="SSF55811">
    <property type="entry name" value="Nudix"/>
    <property type="match status" value="1"/>
</dbReference>
<feature type="transmembrane region" description="Helical" evidence="1">
    <location>
        <begin position="257"/>
        <end position="274"/>
    </location>
</feature>
<dbReference type="EMBL" id="JABSTV010001248">
    <property type="protein sequence ID" value="KAH7968527.1"/>
    <property type="molecule type" value="Genomic_DNA"/>
</dbReference>
<feature type="transmembrane region" description="Helical" evidence="1">
    <location>
        <begin position="6"/>
        <end position="36"/>
    </location>
</feature>
<keyword evidence="1" id="KW-1133">Transmembrane helix</keyword>
<feature type="transmembrane region" description="Helical" evidence="1">
    <location>
        <begin position="134"/>
        <end position="155"/>
    </location>
</feature>
<protein>
    <submittedName>
        <fullName evidence="2">Uncharacterized protein</fullName>
    </submittedName>
</protein>
<dbReference type="Gene3D" id="3.90.79.10">
    <property type="entry name" value="Nucleoside Triphosphate Pyrophosphohydrolase"/>
    <property type="match status" value="1"/>
</dbReference>
<feature type="transmembrane region" description="Helical" evidence="1">
    <location>
        <begin position="196"/>
        <end position="221"/>
    </location>
</feature>
<dbReference type="PANTHER" id="PTHR13800:SF41">
    <property type="entry name" value="PROTEIN CED-11"/>
    <property type="match status" value="1"/>
</dbReference>
<keyword evidence="3" id="KW-1185">Reference proteome</keyword>
<dbReference type="GO" id="GO:0030001">
    <property type="term" value="P:metal ion transport"/>
    <property type="evidence" value="ECO:0007669"/>
    <property type="project" value="TreeGrafter"/>
</dbReference>
<organism evidence="2 3">
    <name type="scientific">Rhipicephalus sanguineus</name>
    <name type="common">Brown dog tick</name>
    <name type="synonym">Ixodes sanguineus</name>
    <dbReference type="NCBI Taxonomy" id="34632"/>
    <lineage>
        <taxon>Eukaryota</taxon>
        <taxon>Metazoa</taxon>
        <taxon>Ecdysozoa</taxon>
        <taxon>Arthropoda</taxon>
        <taxon>Chelicerata</taxon>
        <taxon>Arachnida</taxon>
        <taxon>Acari</taxon>
        <taxon>Parasitiformes</taxon>
        <taxon>Ixodida</taxon>
        <taxon>Ixodoidea</taxon>
        <taxon>Ixodidae</taxon>
        <taxon>Rhipicephalinae</taxon>
        <taxon>Rhipicephalus</taxon>
        <taxon>Rhipicephalus</taxon>
    </lineage>
</organism>
<dbReference type="InterPro" id="IPR050927">
    <property type="entry name" value="TRPM"/>
</dbReference>
<evidence type="ECO:0000256" key="1">
    <source>
        <dbReference type="SAM" id="Phobius"/>
    </source>
</evidence>
<comment type="caution">
    <text evidence="2">The sequence shown here is derived from an EMBL/GenBank/DDBJ whole genome shotgun (WGS) entry which is preliminary data.</text>
</comment>
<gene>
    <name evidence="2" type="ORF">HPB52_009304</name>
</gene>
<reference evidence="2" key="1">
    <citation type="journal article" date="2020" name="Cell">
        <title>Large-Scale Comparative Analyses of Tick Genomes Elucidate Their Genetic Diversity and Vector Capacities.</title>
        <authorList>
            <consortium name="Tick Genome and Microbiome Consortium (TIGMIC)"/>
            <person name="Jia N."/>
            <person name="Wang J."/>
            <person name="Shi W."/>
            <person name="Du L."/>
            <person name="Sun Y."/>
            <person name="Zhan W."/>
            <person name="Jiang J.F."/>
            <person name="Wang Q."/>
            <person name="Zhang B."/>
            <person name="Ji P."/>
            <person name="Bell-Sakyi L."/>
            <person name="Cui X.M."/>
            <person name="Yuan T.T."/>
            <person name="Jiang B.G."/>
            <person name="Yang W.F."/>
            <person name="Lam T.T."/>
            <person name="Chang Q.C."/>
            <person name="Ding S.J."/>
            <person name="Wang X.J."/>
            <person name="Zhu J.G."/>
            <person name="Ruan X.D."/>
            <person name="Zhao L."/>
            <person name="Wei J.T."/>
            <person name="Ye R.Z."/>
            <person name="Que T.C."/>
            <person name="Du C.H."/>
            <person name="Zhou Y.H."/>
            <person name="Cheng J.X."/>
            <person name="Dai P.F."/>
            <person name="Guo W.B."/>
            <person name="Han X.H."/>
            <person name="Huang E.J."/>
            <person name="Li L.F."/>
            <person name="Wei W."/>
            <person name="Gao Y.C."/>
            <person name="Liu J.Z."/>
            <person name="Shao H.Z."/>
            <person name="Wang X."/>
            <person name="Wang C.C."/>
            <person name="Yang T.C."/>
            <person name="Huo Q.B."/>
            <person name="Li W."/>
            <person name="Chen H.Y."/>
            <person name="Chen S.E."/>
            <person name="Zhou L.G."/>
            <person name="Ni X.B."/>
            <person name="Tian J.H."/>
            <person name="Sheng Y."/>
            <person name="Liu T."/>
            <person name="Pan Y.S."/>
            <person name="Xia L.Y."/>
            <person name="Li J."/>
            <person name="Zhao F."/>
            <person name="Cao W.C."/>
        </authorList>
    </citation>
    <scope>NUCLEOTIDE SEQUENCE</scope>
    <source>
        <strain evidence="2">Rsan-2018</strain>
    </source>
</reference>
<keyword evidence="1" id="KW-0472">Membrane</keyword>
<dbReference type="InterPro" id="IPR015797">
    <property type="entry name" value="NUDIX_hydrolase-like_dom_sf"/>
</dbReference>
<dbReference type="GO" id="GO:0005886">
    <property type="term" value="C:plasma membrane"/>
    <property type="evidence" value="ECO:0007669"/>
    <property type="project" value="TreeGrafter"/>
</dbReference>
<reference evidence="2" key="2">
    <citation type="submission" date="2021-09" db="EMBL/GenBank/DDBJ databases">
        <authorList>
            <person name="Jia N."/>
            <person name="Wang J."/>
            <person name="Shi W."/>
            <person name="Du L."/>
            <person name="Sun Y."/>
            <person name="Zhan W."/>
            <person name="Jiang J."/>
            <person name="Wang Q."/>
            <person name="Zhang B."/>
            <person name="Ji P."/>
            <person name="Sakyi L.B."/>
            <person name="Cui X."/>
            <person name="Yuan T."/>
            <person name="Jiang B."/>
            <person name="Yang W."/>
            <person name="Lam T.T.-Y."/>
            <person name="Chang Q."/>
            <person name="Ding S."/>
            <person name="Wang X."/>
            <person name="Zhu J."/>
            <person name="Ruan X."/>
            <person name="Zhao L."/>
            <person name="Wei J."/>
            <person name="Que T."/>
            <person name="Du C."/>
            <person name="Cheng J."/>
            <person name="Dai P."/>
            <person name="Han X."/>
            <person name="Huang E."/>
            <person name="Gao Y."/>
            <person name="Liu J."/>
            <person name="Shao H."/>
            <person name="Ye R."/>
            <person name="Li L."/>
            <person name="Wei W."/>
            <person name="Wang X."/>
            <person name="Wang C."/>
            <person name="Huo Q."/>
            <person name="Li W."/>
            <person name="Guo W."/>
            <person name="Chen H."/>
            <person name="Chen S."/>
            <person name="Zhou L."/>
            <person name="Zhou L."/>
            <person name="Ni X."/>
            <person name="Tian J."/>
            <person name="Zhou Y."/>
            <person name="Sheng Y."/>
            <person name="Liu T."/>
            <person name="Pan Y."/>
            <person name="Xia L."/>
            <person name="Li J."/>
            <person name="Zhao F."/>
            <person name="Cao W."/>
        </authorList>
    </citation>
    <scope>NUCLEOTIDE SEQUENCE</scope>
    <source>
        <strain evidence="2">Rsan-2018</strain>
        <tissue evidence="2">Larvae</tissue>
    </source>
</reference>
<sequence length="627" mass="72262">MQIFYIGYLALFSVAVLLPSCGNRYVDMAVCAWTALIALESARRTYVLHKRYHDVPMFLRCVEVLLIAAFVAVYVVARVLGPTPLFSPYSVKVVLCAALLGFYYRQIVIYLPISPTLGPLLYKVRLMVAEDFVNFMRMALLVIISGGIVAHALLYPDYPFNLELLRRTFHRAWFSLFLTPIADLEDTDYTCTNPGVWPYFFVIQFLVLLKLVLLTLLYALFSHTAQKIESASDDIWKFQRYKLVVDFMNRLCLPPPLNLFSYIIALLQFLWRLLTCRFCRTTHQLDGHPELAKSQLRLSEKDYNYWKHLASQYSQRKSEERELEEKKKKQLESVCKWCDKPAHASPFHPTGEPGGLLPGAVHVLSRKSPYPSTRVLRYPVPDKYVAWQVLWLEYDPVAYSRPRTDFPPHLQPHVDEDILGLKLASDGGPVPSFAWNSVSTSPAGVSINRQSWIRDADGLPIIYRLDAQGMPMWQRAKVHLVGGRGLEVVLMRVFRTDHFSLPGDFVPGEAKYDTLKLLFKPETLGKCETEDDIKEFFRSCHVEEEGTDEPLVECRQRGYMDDPMNTDHCWRETELWNIHYDGAENLQDKMQNHLLWRLVTEDLFMKLPLGQSVLLHEVTKSLQASII</sequence>
<dbReference type="GO" id="GO:0005261">
    <property type="term" value="F:monoatomic cation channel activity"/>
    <property type="evidence" value="ECO:0007669"/>
    <property type="project" value="TreeGrafter"/>
</dbReference>
<feature type="transmembrane region" description="Helical" evidence="1">
    <location>
        <begin position="89"/>
        <end position="113"/>
    </location>
</feature>
<dbReference type="VEuPathDB" id="VectorBase:RSAN_028878"/>
<evidence type="ECO:0000313" key="3">
    <source>
        <dbReference type="Proteomes" id="UP000821837"/>
    </source>
</evidence>
<feature type="transmembrane region" description="Helical" evidence="1">
    <location>
        <begin position="57"/>
        <end position="77"/>
    </location>
</feature>